<protein>
    <submittedName>
        <fullName evidence="1">Uncharacterized protein</fullName>
    </submittedName>
</protein>
<organism evidence="1 2">
    <name type="scientific">Vicia faba</name>
    <name type="common">Broad bean</name>
    <name type="synonym">Faba vulgaris</name>
    <dbReference type="NCBI Taxonomy" id="3906"/>
    <lineage>
        <taxon>Eukaryota</taxon>
        <taxon>Viridiplantae</taxon>
        <taxon>Streptophyta</taxon>
        <taxon>Embryophyta</taxon>
        <taxon>Tracheophyta</taxon>
        <taxon>Spermatophyta</taxon>
        <taxon>Magnoliopsida</taxon>
        <taxon>eudicotyledons</taxon>
        <taxon>Gunneridae</taxon>
        <taxon>Pentapetalae</taxon>
        <taxon>rosids</taxon>
        <taxon>fabids</taxon>
        <taxon>Fabales</taxon>
        <taxon>Fabaceae</taxon>
        <taxon>Papilionoideae</taxon>
        <taxon>50 kb inversion clade</taxon>
        <taxon>NPAAA clade</taxon>
        <taxon>Hologalegina</taxon>
        <taxon>IRL clade</taxon>
        <taxon>Fabeae</taxon>
        <taxon>Vicia</taxon>
    </lineage>
</organism>
<reference evidence="1 2" key="1">
    <citation type="submission" date="2023-01" db="EMBL/GenBank/DDBJ databases">
        <authorList>
            <person name="Kreplak J."/>
        </authorList>
    </citation>
    <scope>NUCLEOTIDE SEQUENCE [LARGE SCALE GENOMIC DNA]</scope>
</reference>
<keyword evidence="2" id="KW-1185">Reference proteome</keyword>
<proteinExistence type="predicted"/>
<dbReference type="Proteomes" id="UP001157006">
    <property type="component" value="Chromosome 3"/>
</dbReference>
<gene>
    <name evidence="1" type="ORF">VFH_III223520</name>
</gene>
<evidence type="ECO:0000313" key="2">
    <source>
        <dbReference type="Proteomes" id="UP001157006"/>
    </source>
</evidence>
<accession>A0AAV1A8W2</accession>
<dbReference type="EMBL" id="OX451738">
    <property type="protein sequence ID" value="CAI8606306.1"/>
    <property type="molecule type" value="Genomic_DNA"/>
</dbReference>
<evidence type="ECO:0000313" key="1">
    <source>
        <dbReference type="EMBL" id="CAI8606306.1"/>
    </source>
</evidence>
<sequence>MKTSRRCNLQTTVYNPAIQDESLISDYNEPNSHILFGFNVPKKNTLGKEKIDGSSFAYTSSSLLPLRTAQQPWPLSSSSKRDGTNFQIEVLEEDAATTKPSTSFFEDEGSLKRMKMMQIMAGLAYGGFLTMKLNEHED</sequence>
<dbReference type="AlphaFoldDB" id="A0AAV1A8W2"/>
<name>A0AAV1A8W2_VICFA</name>